<sequence>MERGANFYSSTSPVMSASRPPRPPSSIANTSYYSLDSSTPVPSEFPTPTQSPHLQPSDISQHTIEPSEHTVTHLDTADTTTAAMENPTPTNTVAPPLPPRSPTRTTASTEARPTSPAEKTALPIAETTSPKAKSAFPEAGAPQVVPDTDVVEDAGPAPRYSDEHKPAVPVSDVKKAPVHIDTKDNDVVESPTSPKSEKGVRSAFGMGPGTSGPAPPKDENEALHQRAATAESGLSQSVLQKITSAELRDAKRVSKILKNEQKAEDKSMKKAIKELDKLASVQRQSAKDESAALGAHSKAVKAEHKLNMKYLAAKAAWEKAAADLKSKTEMLESTKEHARTQTELLQAKTKEVDQQRAQKATDDRERQAKLLALKNPSAILETLEAIRNWIMAPFAEPSLPRMKLGGPQVTEGQNALMVQFFEWDSIGGDISWWKHFENEVPRLKELGVTQVWLPPPNKAMRPKGQGYDAYDLWDLGEFNQKGTIATRWGTKEELIHAIQVAREHGIDVLIDAVLNHKLGADRKERFRAIQVDDKDRRIDLGPAKEVEGWTGYDMTGRGGKYSSLKWSHPHFTGVDYDFITKTKGVFKIAEPGRKGWSHRVDKELGNYDYLLGTDIDFRHPDVRRDMMDWGIWVLKETGAAGFRLDACKHIDRKFLREWLANARNTHGQQLFAVGEFWNSNVSKLIRDIRAFPGEMCFFDVPLHNNFFLAGQLGPEFDLRKILHGSLVQARPRDACTFVDNHDTRPEGSLVSWVEDNMKLIAYALILLRPDGHPCVYHGDIFPDPESHIGRDLPEKIEILCTARKLYAYGSLKDYFVQKNVIGFVRSGDEKHPNGCAVVMCNLPESKRTGEFSINMNVGAANAGSWKNLLDPTAATVTVASTGNGRFACSGQVAVWVKS</sequence>
<dbReference type="Pfam" id="PF00128">
    <property type="entry name" value="Alpha-amylase"/>
    <property type="match status" value="1"/>
</dbReference>
<dbReference type="AlphaFoldDB" id="A0A8H3DRV6"/>
<dbReference type="NCBIfam" id="NF006968">
    <property type="entry name" value="PRK09441.1-1"/>
    <property type="match status" value="1"/>
</dbReference>
<dbReference type="Gene3D" id="2.40.30.140">
    <property type="match status" value="1"/>
</dbReference>
<dbReference type="InterPro" id="IPR006047">
    <property type="entry name" value="GH13_cat_dom"/>
</dbReference>
<comment type="caution">
    <text evidence="4">The sequence shown here is derived from an EMBL/GenBank/DDBJ whole genome shotgun (WGS) entry which is preliminary data.</text>
</comment>
<evidence type="ECO:0000256" key="2">
    <source>
        <dbReference type="SAM" id="MobiDB-lite"/>
    </source>
</evidence>
<feature type="domain" description="Glycosyl hydrolase family 13 catalytic" evidence="3">
    <location>
        <begin position="415"/>
        <end position="812"/>
    </location>
</feature>
<organism evidence="4 5">
    <name type="scientific">Rhizoctonia solani</name>
    <dbReference type="NCBI Taxonomy" id="456999"/>
    <lineage>
        <taxon>Eukaryota</taxon>
        <taxon>Fungi</taxon>
        <taxon>Dikarya</taxon>
        <taxon>Basidiomycota</taxon>
        <taxon>Agaricomycotina</taxon>
        <taxon>Agaricomycetes</taxon>
        <taxon>Cantharellales</taxon>
        <taxon>Ceratobasidiaceae</taxon>
        <taxon>Rhizoctonia</taxon>
    </lineage>
</organism>
<reference evidence="4" key="1">
    <citation type="submission" date="2021-01" db="EMBL/GenBank/DDBJ databases">
        <authorList>
            <person name="Kaushik A."/>
        </authorList>
    </citation>
    <scope>NUCLEOTIDE SEQUENCE</scope>
    <source>
        <strain evidence="4">AG6-10EEA</strain>
    </source>
</reference>
<dbReference type="SMART" id="SM00642">
    <property type="entry name" value="Aamy"/>
    <property type="match status" value="1"/>
</dbReference>
<feature type="compositionally biased region" description="Low complexity" evidence="2">
    <location>
        <begin position="102"/>
        <end position="117"/>
    </location>
</feature>
<feature type="compositionally biased region" description="Basic and acidic residues" evidence="2">
    <location>
        <begin position="65"/>
        <end position="76"/>
    </location>
</feature>
<dbReference type="Gene3D" id="2.60.40.1180">
    <property type="entry name" value="Golgi alpha-mannosidase II"/>
    <property type="match status" value="1"/>
</dbReference>
<dbReference type="Gene3D" id="3.20.20.80">
    <property type="entry name" value="Glycosidases"/>
    <property type="match status" value="1"/>
</dbReference>
<proteinExistence type="inferred from homology"/>
<evidence type="ECO:0000313" key="5">
    <source>
        <dbReference type="Proteomes" id="UP000663853"/>
    </source>
</evidence>
<dbReference type="PANTHER" id="PTHR43447">
    <property type="entry name" value="ALPHA-AMYLASE"/>
    <property type="match status" value="1"/>
</dbReference>
<evidence type="ECO:0000256" key="1">
    <source>
        <dbReference type="ARBA" id="ARBA00008061"/>
    </source>
</evidence>
<dbReference type="CDD" id="cd11318">
    <property type="entry name" value="AmyAc_bac_fung_AmyA"/>
    <property type="match status" value="1"/>
</dbReference>
<dbReference type="GO" id="GO:0005975">
    <property type="term" value="P:carbohydrate metabolic process"/>
    <property type="evidence" value="ECO:0007669"/>
    <property type="project" value="InterPro"/>
</dbReference>
<protein>
    <recommendedName>
        <fullName evidence="3">Glycosyl hydrolase family 13 catalytic domain-containing protein</fullName>
    </recommendedName>
</protein>
<dbReference type="Proteomes" id="UP000663853">
    <property type="component" value="Unassembled WGS sequence"/>
</dbReference>
<evidence type="ECO:0000259" key="3">
    <source>
        <dbReference type="SMART" id="SM00642"/>
    </source>
</evidence>
<accession>A0A8H3DRV6</accession>
<dbReference type="EMBL" id="CAJMXA010004165">
    <property type="protein sequence ID" value="CAE6536278.1"/>
    <property type="molecule type" value="Genomic_DNA"/>
</dbReference>
<gene>
    <name evidence="4" type="ORF">RDB_LOCUS180002</name>
</gene>
<dbReference type="InterPro" id="IPR017853">
    <property type="entry name" value="GH"/>
</dbReference>
<name>A0A8H3DRV6_9AGAM</name>
<feature type="compositionally biased region" description="Basic and acidic residues" evidence="2">
    <location>
        <begin position="160"/>
        <end position="186"/>
    </location>
</feature>
<feature type="compositionally biased region" description="Polar residues" evidence="2">
    <location>
        <begin position="27"/>
        <end position="64"/>
    </location>
</feature>
<evidence type="ECO:0000313" key="4">
    <source>
        <dbReference type="EMBL" id="CAE6536278.1"/>
    </source>
</evidence>
<comment type="similarity">
    <text evidence="1">Belongs to the glycosyl hydrolase 13 family.</text>
</comment>
<feature type="region of interest" description="Disordered" evidence="2">
    <location>
        <begin position="1"/>
        <end position="235"/>
    </location>
</feature>
<dbReference type="SUPFAM" id="SSF51445">
    <property type="entry name" value="(Trans)glycosidases"/>
    <property type="match status" value="1"/>
</dbReference>
<dbReference type="SUPFAM" id="SSF51011">
    <property type="entry name" value="Glycosyl hydrolase domain"/>
    <property type="match status" value="1"/>
</dbReference>
<dbReference type="NCBIfam" id="NF006969">
    <property type="entry name" value="PRK09441.1-2"/>
    <property type="match status" value="1"/>
</dbReference>
<dbReference type="InterPro" id="IPR013780">
    <property type="entry name" value="Glyco_hydro_b"/>
</dbReference>